<proteinExistence type="predicted"/>
<dbReference type="EMBL" id="JAOXLN010000002">
    <property type="protein sequence ID" value="MDZ5084420.1"/>
    <property type="molecule type" value="Genomic_DNA"/>
</dbReference>
<gene>
    <name evidence="1" type="ORF">OHX15_03385</name>
</gene>
<dbReference type="Proteomes" id="UP001289645">
    <property type="component" value="Unassembled WGS sequence"/>
</dbReference>
<keyword evidence="2" id="KW-1185">Reference proteome</keyword>
<accession>A0ACC6MBT0</accession>
<comment type="caution">
    <text evidence="1">The sequence shown here is derived from an EMBL/GenBank/DDBJ whole genome shotgun (WGS) entry which is preliminary data.</text>
</comment>
<evidence type="ECO:0000313" key="1">
    <source>
        <dbReference type="EMBL" id="MDZ5084420.1"/>
    </source>
</evidence>
<reference evidence="1 2" key="1">
    <citation type="journal article" date="2021" name="Chemosphere">
        <title>Bioballs carrying a syntrophic Rhodococcus and Mycolicibacterium consortium for simultaneous sorption and biodegradation of fuel oil in contaminated freshwater.</title>
        <authorList>
            <person name="Naloka K."/>
            <person name="Polrit D."/>
            <person name="Muangchinda C."/>
            <person name="Thoetkiattikul H."/>
            <person name="Pinyakong O."/>
        </authorList>
    </citation>
    <scope>NUCLEOTIDE SEQUENCE [LARGE SCALE GENOMIC DNA]</scope>
    <source>
        <strain evidence="1 2">J101</strain>
    </source>
</reference>
<sequence length="141" mass="15155">MRGANAGNPESTIRVSAVVLRDDRGGVLTVRKRNTNRFMLPGGKPEAGESSTAAAIREVAEELAVELDVARLTLLGVFTAEAANEPGRMVEATVYTHPWVAVRGAAAEIEELRWQPVRQCPYPGDLAPLLVDHVLPAMSGR</sequence>
<evidence type="ECO:0000313" key="2">
    <source>
        <dbReference type="Proteomes" id="UP001289645"/>
    </source>
</evidence>
<name>A0ACC6MBT0_MYCPF</name>
<protein>
    <submittedName>
        <fullName evidence="1">NUDIX domain-containing protein</fullName>
    </submittedName>
</protein>
<organism evidence="1 2">
    <name type="scientific">Mycolicibacterium parafortuitum</name>
    <name type="common">Mycobacterium parafortuitum</name>
    <dbReference type="NCBI Taxonomy" id="39692"/>
    <lineage>
        <taxon>Bacteria</taxon>
        <taxon>Bacillati</taxon>
        <taxon>Actinomycetota</taxon>
        <taxon>Actinomycetes</taxon>
        <taxon>Mycobacteriales</taxon>
        <taxon>Mycobacteriaceae</taxon>
        <taxon>Mycolicibacterium</taxon>
    </lineage>
</organism>